<evidence type="ECO:0000256" key="2">
    <source>
        <dbReference type="ARBA" id="ARBA00023125"/>
    </source>
</evidence>
<keyword evidence="1" id="KW-0805">Transcription regulation</keyword>
<protein>
    <recommendedName>
        <fullName evidence="4">HTH arsR-type domain-containing protein</fullName>
    </recommendedName>
</protein>
<dbReference type="PRINTS" id="PR00778">
    <property type="entry name" value="HTHARSR"/>
</dbReference>
<dbReference type="GO" id="GO:0003677">
    <property type="term" value="F:DNA binding"/>
    <property type="evidence" value="ECO:0007669"/>
    <property type="project" value="UniProtKB-KW"/>
</dbReference>
<dbReference type="InterPro" id="IPR011991">
    <property type="entry name" value="ArsR-like_HTH"/>
</dbReference>
<dbReference type="InterPro" id="IPR036390">
    <property type="entry name" value="WH_DNA-bd_sf"/>
</dbReference>
<dbReference type="GO" id="GO:0003700">
    <property type="term" value="F:DNA-binding transcription factor activity"/>
    <property type="evidence" value="ECO:0007669"/>
    <property type="project" value="InterPro"/>
</dbReference>
<keyword evidence="6" id="KW-1185">Reference proteome</keyword>
<dbReference type="AlphaFoldDB" id="A0A133U6A7"/>
<dbReference type="EMBL" id="LHXL01000025">
    <property type="protein sequence ID" value="KXA89711.1"/>
    <property type="molecule type" value="Genomic_DNA"/>
</dbReference>
<evidence type="ECO:0000313" key="5">
    <source>
        <dbReference type="EMBL" id="KXA89711.1"/>
    </source>
</evidence>
<dbReference type="NCBIfam" id="NF033788">
    <property type="entry name" value="HTH_metalloreg"/>
    <property type="match status" value="1"/>
</dbReference>
<accession>A0A133U6A7</accession>
<evidence type="ECO:0000256" key="1">
    <source>
        <dbReference type="ARBA" id="ARBA00023015"/>
    </source>
</evidence>
<dbReference type="InterPro" id="IPR001845">
    <property type="entry name" value="HTH_ArsR_DNA-bd_dom"/>
</dbReference>
<keyword evidence="2" id="KW-0238">DNA-binding</keyword>
<dbReference type="InterPro" id="IPR036388">
    <property type="entry name" value="WH-like_DNA-bd_sf"/>
</dbReference>
<feature type="domain" description="HTH arsR-type" evidence="4">
    <location>
        <begin position="1"/>
        <end position="94"/>
    </location>
</feature>
<proteinExistence type="predicted"/>
<comment type="caution">
    <text evidence="5">The sequence shown here is derived from an EMBL/GenBank/DDBJ whole genome shotgun (WGS) entry which is preliminary data.</text>
</comment>
<dbReference type="SMART" id="SM00418">
    <property type="entry name" value="HTH_ARSR"/>
    <property type="match status" value="1"/>
</dbReference>
<dbReference type="Proteomes" id="UP000070589">
    <property type="component" value="Unassembled WGS sequence"/>
</dbReference>
<evidence type="ECO:0000313" key="6">
    <source>
        <dbReference type="Proteomes" id="UP000070589"/>
    </source>
</evidence>
<sequence length="94" mass="11046">MNKVEKDEIDLLKCIGSEIRYRILQLLREEEKCVSEIIESLDKEQTLISHHLKSLHECGFVEKEKKGRKVIYRISGPAVLEFMEKIKELSKNKC</sequence>
<dbReference type="PROSITE" id="PS50987">
    <property type="entry name" value="HTH_ARSR_2"/>
    <property type="match status" value="1"/>
</dbReference>
<dbReference type="SUPFAM" id="SSF46785">
    <property type="entry name" value="Winged helix' DNA-binding domain"/>
    <property type="match status" value="1"/>
</dbReference>
<dbReference type="Pfam" id="PF01022">
    <property type="entry name" value="HTH_5"/>
    <property type="match status" value="1"/>
</dbReference>
<name>A0A133U6A7_9EURY</name>
<evidence type="ECO:0000259" key="4">
    <source>
        <dbReference type="PROSITE" id="PS50987"/>
    </source>
</evidence>
<reference evidence="5 6" key="1">
    <citation type="journal article" date="2016" name="Sci. Rep.">
        <title>Metabolic traits of an uncultured archaeal lineage -MSBL1- from brine pools of the Red Sea.</title>
        <authorList>
            <person name="Mwirichia R."/>
            <person name="Alam I."/>
            <person name="Rashid M."/>
            <person name="Vinu M."/>
            <person name="Ba-Alawi W."/>
            <person name="Anthony Kamau A."/>
            <person name="Kamanda Ngugi D."/>
            <person name="Goker M."/>
            <person name="Klenk H.P."/>
            <person name="Bajic V."/>
            <person name="Stingl U."/>
        </authorList>
    </citation>
    <scope>NUCLEOTIDE SEQUENCE [LARGE SCALE GENOMIC DNA]</scope>
    <source>
        <strain evidence="5">SCGC-AAA259D14</strain>
    </source>
</reference>
<organism evidence="5 6">
    <name type="scientific">candidate division MSBL1 archaeon SCGC-AAA259D14</name>
    <dbReference type="NCBI Taxonomy" id="1698261"/>
    <lineage>
        <taxon>Archaea</taxon>
        <taxon>Methanobacteriati</taxon>
        <taxon>Methanobacteriota</taxon>
        <taxon>candidate division MSBL1</taxon>
    </lineage>
</organism>
<dbReference type="Gene3D" id="1.10.10.10">
    <property type="entry name" value="Winged helix-like DNA-binding domain superfamily/Winged helix DNA-binding domain"/>
    <property type="match status" value="1"/>
</dbReference>
<dbReference type="CDD" id="cd00090">
    <property type="entry name" value="HTH_ARSR"/>
    <property type="match status" value="1"/>
</dbReference>
<dbReference type="InterPro" id="IPR051081">
    <property type="entry name" value="HTH_MetalResp_TranReg"/>
</dbReference>
<dbReference type="PANTHER" id="PTHR33154:SF35">
    <property type="entry name" value="TRANSCRIPTIONAL REGULATOR, ARSR FAMILY"/>
    <property type="match status" value="1"/>
</dbReference>
<evidence type="ECO:0000256" key="3">
    <source>
        <dbReference type="ARBA" id="ARBA00023163"/>
    </source>
</evidence>
<gene>
    <name evidence="5" type="ORF">AKJ62_02455</name>
</gene>
<keyword evidence="3" id="KW-0804">Transcription</keyword>
<dbReference type="PANTHER" id="PTHR33154">
    <property type="entry name" value="TRANSCRIPTIONAL REGULATOR, ARSR FAMILY"/>
    <property type="match status" value="1"/>
</dbReference>